<name>A0A6M1PS19_9BACL</name>
<evidence type="ECO:0000313" key="2">
    <source>
        <dbReference type="EMBL" id="NGM84792.1"/>
    </source>
</evidence>
<sequence length="90" mass="10908">MKTAQRSKWEKIRSKGRKHFLFYRGVIGWGIPTAIIFTFFTELLENDHSITFDYSFYMSLLKTLIILPVCGYFWGLWVWKWTEKNYKKSI</sequence>
<dbReference type="Proteomes" id="UP000480151">
    <property type="component" value="Unassembled WGS sequence"/>
</dbReference>
<keyword evidence="1" id="KW-0812">Transmembrane</keyword>
<dbReference type="EMBL" id="JAAKGU010000011">
    <property type="protein sequence ID" value="NGM84792.1"/>
    <property type="molecule type" value="Genomic_DNA"/>
</dbReference>
<evidence type="ECO:0000313" key="3">
    <source>
        <dbReference type="Proteomes" id="UP000480151"/>
    </source>
</evidence>
<keyword evidence="3" id="KW-1185">Reference proteome</keyword>
<evidence type="ECO:0000256" key="1">
    <source>
        <dbReference type="SAM" id="Phobius"/>
    </source>
</evidence>
<dbReference type="RefSeq" id="WP_165102161.1">
    <property type="nucleotide sequence ID" value="NZ_JAAKGU010000011.1"/>
</dbReference>
<comment type="caution">
    <text evidence="2">The sequence shown here is derived from an EMBL/GenBank/DDBJ whole genome shotgun (WGS) entry which is preliminary data.</text>
</comment>
<reference evidence="2 3" key="1">
    <citation type="submission" date="2020-02" db="EMBL/GenBank/DDBJ databases">
        <authorList>
            <person name="Gao J."/>
            <person name="Sun J."/>
        </authorList>
    </citation>
    <scope>NUCLEOTIDE SEQUENCE [LARGE SCALE GENOMIC DNA]</scope>
    <source>
        <strain evidence="2 3">7124</strain>
    </source>
</reference>
<feature type="transmembrane region" description="Helical" evidence="1">
    <location>
        <begin position="21"/>
        <end position="40"/>
    </location>
</feature>
<feature type="transmembrane region" description="Helical" evidence="1">
    <location>
        <begin position="60"/>
        <end position="79"/>
    </location>
</feature>
<gene>
    <name evidence="2" type="ORF">G5B47_20525</name>
</gene>
<protein>
    <submittedName>
        <fullName evidence="2">Uncharacterized protein</fullName>
    </submittedName>
</protein>
<keyword evidence="1" id="KW-0472">Membrane</keyword>
<organism evidence="2 3">
    <name type="scientific">Paenibacillus apii</name>
    <dbReference type="NCBI Taxonomy" id="1850370"/>
    <lineage>
        <taxon>Bacteria</taxon>
        <taxon>Bacillati</taxon>
        <taxon>Bacillota</taxon>
        <taxon>Bacilli</taxon>
        <taxon>Bacillales</taxon>
        <taxon>Paenibacillaceae</taxon>
        <taxon>Paenibacillus</taxon>
    </lineage>
</organism>
<keyword evidence="1" id="KW-1133">Transmembrane helix</keyword>
<proteinExistence type="predicted"/>
<dbReference type="AlphaFoldDB" id="A0A6M1PS19"/>
<accession>A0A6M1PS19</accession>